<dbReference type="EMBL" id="BTSX01000001">
    <property type="protein sequence ID" value="GMS79180.1"/>
    <property type="molecule type" value="Genomic_DNA"/>
</dbReference>
<evidence type="ECO:0000313" key="6">
    <source>
        <dbReference type="Proteomes" id="UP001432027"/>
    </source>
</evidence>
<dbReference type="Gene3D" id="3.80.10.10">
    <property type="entry name" value="Ribonuclease Inhibitor"/>
    <property type="match status" value="1"/>
</dbReference>
<evidence type="ECO:0000313" key="5">
    <source>
        <dbReference type="EMBL" id="GMS79180.1"/>
    </source>
</evidence>
<proteinExistence type="predicted"/>
<feature type="domain" description="PIF1/LRR1 pleckstrin homology" evidence="4">
    <location>
        <begin position="9"/>
        <end position="114"/>
    </location>
</feature>
<evidence type="ECO:0000259" key="4">
    <source>
        <dbReference type="Pfam" id="PF25344"/>
    </source>
</evidence>
<protein>
    <recommendedName>
        <fullName evidence="4">PIF1/LRR1 pleckstrin homology domain-containing protein</fullName>
    </recommendedName>
</protein>
<evidence type="ECO:0000256" key="1">
    <source>
        <dbReference type="ARBA" id="ARBA00022614"/>
    </source>
</evidence>
<feature type="non-terminal residue" evidence="5">
    <location>
        <position position="1"/>
    </location>
</feature>
<dbReference type="InterPro" id="IPR003591">
    <property type="entry name" value="Leu-rich_rpt_typical-subtyp"/>
</dbReference>
<dbReference type="PROSITE" id="PS51450">
    <property type="entry name" value="LRR"/>
    <property type="match status" value="1"/>
</dbReference>
<keyword evidence="6" id="KW-1185">Reference proteome</keyword>
<dbReference type="InterPro" id="IPR050216">
    <property type="entry name" value="LRR_domain-containing"/>
</dbReference>
<keyword evidence="3" id="KW-0539">Nucleus</keyword>
<organism evidence="5 6">
    <name type="scientific">Pristionchus entomophagus</name>
    <dbReference type="NCBI Taxonomy" id="358040"/>
    <lineage>
        <taxon>Eukaryota</taxon>
        <taxon>Metazoa</taxon>
        <taxon>Ecdysozoa</taxon>
        <taxon>Nematoda</taxon>
        <taxon>Chromadorea</taxon>
        <taxon>Rhabditida</taxon>
        <taxon>Rhabditina</taxon>
        <taxon>Diplogasteromorpha</taxon>
        <taxon>Diplogasteroidea</taxon>
        <taxon>Neodiplogasteridae</taxon>
        <taxon>Pristionchus</taxon>
    </lineage>
</organism>
<reference evidence="5" key="1">
    <citation type="submission" date="2023-10" db="EMBL/GenBank/DDBJ databases">
        <title>Genome assembly of Pristionchus species.</title>
        <authorList>
            <person name="Yoshida K."/>
            <person name="Sommer R.J."/>
        </authorList>
    </citation>
    <scope>NUCLEOTIDE SEQUENCE</scope>
    <source>
        <strain evidence="5">RS0144</strain>
    </source>
</reference>
<evidence type="ECO:0000256" key="3">
    <source>
        <dbReference type="ARBA" id="ARBA00023242"/>
    </source>
</evidence>
<name>A0AAV5SAD3_9BILA</name>
<dbReference type="InterPro" id="IPR057437">
    <property type="entry name" value="PIF1/LRR1_PH"/>
</dbReference>
<dbReference type="PANTHER" id="PTHR48051">
    <property type="match status" value="1"/>
</dbReference>
<dbReference type="AlphaFoldDB" id="A0AAV5SAD3"/>
<dbReference type="SMART" id="SM00369">
    <property type="entry name" value="LRR_TYP"/>
    <property type="match status" value="3"/>
</dbReference>
<dbReference type="Proteomes" id="UP001432027">
    <property type="component" value="Unassembled WGS sequence"/>
</dbReference>
<accession>A0AAV5SAD3</accession>
<dbReference type="SUPFAM" id="SSF52058">
    <property type="entry name" value="L domain-like"/>
    <property type="match status" value="1"/>
</dbReference>
<dbReference type="PANTHER" id="PTHR48051:SF1">
    <property type="entry name" value="RAS SUPPRESSOR PROTEIN 1"/>
    <property type="match status" value="1"/>
</dbReference>
<dbReference type="Pfam" id="PF25344">
    <property type="entry name" value="PH_LRR1"/>
    <property type="match status" value="1"/>
</dbReference>
<dbReference type="SMART" id="SM00364">
    <property type="entry name" value="LRR_BAC"/>
    <property type="match status" value="3"/>
</dbReference>
<dbReference type="InterPro" id="IPR001611">
    <property type="entry name" value="Leu-rich_rpt"/>
</dbReference>
<evidence type="ECO:0000256" key="2">
    <source>
        <dbReference type="ARBA" id="ARBA00022737"/>
    </source>
</evidence>
<keyword evidence="1" id="KW-0433">Leucine-rich repeat</keyword>
<sequence>VCKVLDAPSNAVASHRSGKGAISLGTMNTPGLTTSKACLSIFNASGKEFKYPLDGSCEMKTIHDKFIAQGKLTIVWERPARTVLVSEAKPDVLRNFLQKLRAVLEGKNIESLKEITKEKKSDLGGQVELVVRRRDQYPTSSKSFPSASLKTLVLSGIGLKRVDGRWFSCTLLTSLDLSRNHMSAAPDLVKMKLIGRLVNLQVLNMSRNGLARLPVEMMSYLPPSLLHLDLSHNRFKSIPSLATVPSLSLLNMAYNQLESLPSELRSRRSLSLNLDNNAIRFIPYMLSNTRQTFSITGNALNEPASKPDLSAVRSPPSMLQWAMQSLKRNRFPVEELYSVYMVRFWDDEGIDVCDYCAKFFASDLLFAFVQLTEASTISVQAAFNTRYPTRIVSCRGCYVRRNPPAGQRRVVMPILPPGLRRMAVARRRN</sequence>
<gene>
    <name evidence="5" type="ORF">PENTCL1PPCAC_1355</name>
</gene>
<comment type="caution">
    <text evidence="5">The sequence shown here is derived from an EMBL/GenBank/DDBJ whole genome shotgun (WGS) entry which is preliminary data.</text>
</comment>
<dbReference type="InterPro" id="IPR032675">
    <property type="entry name" value="LRR_dom_sf"/>
</dbReference>
<dbReference type="GO" id="GO:0005737">
    <property type="term" value="C:cytoplasm"/>
    <property type="evidence" value="ECO:0007669"/>
    <property type="project" value="TreeGrafter"/>
</dbReference>
<keyword evidence="2" id="KW-0677">Repeat</keyword>
<dbReference type="Pfam" id="PF13855">
    <property type="entry name" value="LRR_8"/>
    <property type="match status" value="1"/>
</dbReference>